<dbReference type="STRING" id="395961.Cyan7425_4504"/>
<feature type="modified residue" description="O-(pantetheine 4'-phosphoryl)serine" evidence="8">
    <location>
        <position position="39"/>
    </location>
</feature>
<evidence type="ECO:0000256" key="2">
    <source>
        <dbReference type="ARBA" id="ARBA00022450"/>
    </source>
</evidence>
<dbReference type="AlphaFoldDB" id="B8HK64"/>
<keyword evidence="5 8" id="KW-0276">Fatty acid metabolism</keyword>
<dbReference type="PROSITE" id="PS50075">
    <property type="entry name" value="CARRIER"/>
    <property type="match status" value="1"/>
</dbReference>
<evidence type="ECO:0000256" key="1">
    <source>
        <dbReference type="ARBA" id="ARBA00003180"/>
    </source>
</evidence>
<dbReference type="NCBIfam" id="NF002150">
    <property type="entry name" value="PRK00982.1-4"/>
    <property type="match status" value="1"/>
</dbReference>
<evidence type="ECO:0000256" key="6">
    <source>
        <dbReference type="ARBA" id="ARBA00023098"/>
    </source>
</evidence>
<evidence type="ECO:0000313" key="12">
    <source>
        <dbReference type="EMBL" id="ACL46814.1"/>
    </source>
</evidence>
<comment type="similarity">
    <text evidence="8">Belongs to the acyl carrier protein (ACP) family.</text>
</comment>
<keyword evidence="7 8" id="KW-0275">Fatty acid biosynthesis</keyword>
<dbReference type="GO" id="GO:0000036">
    <property type="term" value="F:acyl carrier activity"/>
    <property type="evidence" value="ECO:0007669"/>
    <property type="project" value="UniProtKB-UniRule"/>
</dbReference>
<dbReference type="UniPathway" id="UPA00094"/>
<sequence>MTQEDIFGRVKKIVTERLDVEDSQVTPEANFINDLGADSLDVVELVMGLEEEFEIEIPDEAAEGIKTVQDAVNYIDGKVPA</sequence>
<dbReference type="SUPFAM" id="SSF47336">
    <property type="entry name" value="ACP-like"/>
    <property type="match status" value="1"/>
</dbReference>
<evidence type="ECO:0000256" key="5">
    <source>
        <dbReference type="ARBA" id="ARBA00022832"/>
    </source>
</evidence>
<dbReference type="InterPro" id="IPR003231">
    <property type="entry name" value="ACP"/>
</dbReference>
<comment type="function">
    <text evidence="1 8 10">Carrier of the growing fatty acid chain in fatty acid biosynthesis.</text>
</comment>
<feature type="domain" description="Carrier" evidence="11">
    <location>
        <begin position="4"/>
        <end position="79"/>
    </location>
</feature>
<reference evidence="12" key="1">
    <citation type="submission" date="2009-01" db="EMBL/GenBank/DDBJ databases">
        <title>Complete sequence of chromosome Cyanothece sp. PCC 7425.</title>
        <authorList>
            <consortium name="US DOE Joint Genome Institute"/>
            <person name="Lucas S."/>
            <person name="Copeland A."/>
            <person name="Lapidus A."/>
            <person name="Glavina del Rio T."/>
            <person name="Dalin E."/>
            <person name="Tice H."/>
            <person name="Bruce D."/>
            <person name="Goodwin L."/>
            <person name="Pitluck S."/>
            <person name="Sims D."/>
            <person name="Meineke L."/>
            <person name="Brettin T."/>
            <person name="Detter J.C."/>
            <person name="Han C."/>
            <person name="Larimer F."/>
            <person name="Land M."/>
            <person name="Hauser L."/>
            <person name="Kyrpides N."/>
            <person name="Ovchinnikova G."/>
            <person name="Liberton M."/>
            <person name="Stoeckel J."/>
            <person name="Banerjee A."/>
            <person name="Singh A."/>
            <person name="Page L."/>
            <person name="Sato H."/>
            <person name="Zhao L."/>
            <person name="Sherman L."/>
            <person name="Pakrasi H."/>
            <person name="Richardson P."/>
        </authorList>
    </citation>
    <scope>NUCLEOTIDE SEQUENCE</scope>
    <source>
        <strain evidence="12">PCC 7425</strain>
    </source>
</reference>
<dbReference type="GO" id="GO:0016020">
    <property type="term" value="C:membrane"/>
    <property type="evidence" value="ECO:0007669"/>
    <property type="project" value="GOC"/>
</dbReference>
<dbReference type="GO" id="GO:0009245">
    <property type="term" value="P:lipid A biosynthetic process"/>
    <property type="evidence" value="ECO:0007669"/>
    <property type="project" value="TreeGrafter"/>
</dbReference>
<organism evidence="12">
    <name type="scientific">Cyanothece sp. (strain PCC 7425 / ATCC 29141)</name>
    <dbReference type="NCBI Taxonomy" id="395961"/>
    <lineage>
        <taxon>Bacteria</taxon>
        <taxon>Bacillati</taxon>
        <taxon>Cyanobacteriota</taxon>
        <taxon>Cyanophyceae</taxon>
        <taxon>Gomontiellales</taxon>
        <taxon>Cyanothecaceae</taxon>
        <taxon>Cyanothece</taxon>
    </lineage>
</organism>
<comment type="pathway">
    <text evidence="8 10">Lipid metabolism; fatty acid biosynthesis.</text>
</comment>
<dbReference type="Pfam" id="PF00550">
    <property type="entry name" value="PP-binding"/>
    <property type="match status" value="1"/>
</dbReference>
<dbReference type="EMBL" id="CP001344">
    <property type="protein sequence ID" value="ACL46814.1"/>
    <property type="molecule type" value="Genomic_DNA"/>
</dbReference>
<gene>
    <name evidence="8" type="primary">acpP</name>
    <name evidence="12" type="ordered locus">Cyan7425_4504</name>
</gene>
<dbReference type="FunFam" id="1.10.1200.10:FF:000001">
    <property type="entry name" value="Acyl carrier protein"/>
    <property type="match status" value="1"/>
</dbReference>
<dbReference type="PANTHER" id="PTHR20863">
    <property type="entry name" value="ACYL CARRIER PROTEIN"/>
    <property type="match status" value="1"/>
</dbReference>
<dbReference type="InterPro" id="IPR009081">
    <property type="entry name" value="PP-bd_ACP"/>
</dbReference>
<comment type="PTM">
    <text evidence="10">4'-phosphopantetheine is transferred from CoA to a specific serine of apo-ACP by acpS.</text>
</comment>
<dbReference type="HOGENOM" id="CLU_108696_5_1_3"/>
<dbReference type="OrthoDB" id="9804551at2"/>
<dbReference type="NCBIfam" id="NF009104">
    <property type="entry name" value="PRK12449.1"/>
    <property type="match status" value="1"/>
</dbReference>
<evidence type="ECO:0000256" key="7">
    <source>
        <dbReference type="ARBA" id="ARBA00023160"/>
    </source>
</evidence>
<protein>
    <recommendedName>
        <fullName evidence="8 9">Acyl carrier protein</fullName>
        <shortName evidence="8">ACP</shortName>
    </recommendedName>
</protein>
<keyword evidence="3 8" id="KW-0444">Lipid biosynthesis</keyword>
<evidence type="ECO:0000256" key="10">
    <source>
        <dbReference type="RuleBase" id="RU003545"/>
    </source>
</evidence>
<dbReference type="PANTHER" id="PTHR20863:SF76">
    <property type="entry name" value="CARRIER DOMAIN-CONTAINING PROTEIN"/>
    <property type="match status" value="1"/>
</dbReference>
<comment type="PTM">
    <text evidence="8">4'-phosphopantetheine is transferred from CoA to a specific serine of apo-ACP by AcpS. This modification is essential for activity because fatty acids are bound in thioester linkage to the sulfhydryl of the prosthetic group.</text>
</comment>
<evidence type="ECO:0000256" key="9">
    <source>
        <dbReference type="NCBIfam" id="TIGR00517"/>
    </source>
</evidence>
<dbReference type="NCBIfam" id="NF002151">
    <property type="entry name" value="PRK00982.1-5"/>
    <property type="match status" value="1"/>
</dbReference>
<evidence type="ECO:0000256" key="3">
    <source>
        <dbReference type="ARBA" id="ARBA00022516"/>
    </source>
</evidence>
<dbReference type="eggNOG" id="COG0236">
    <property type="taxonomic scope" value="Bacteria"/>
</dbReference>
<proteinExistence type="inferred from homology"/>
<comment type="subcellular location">
    <subcellularLocation>
        <location evidence="8">Cytoplasm</location>
    </subcellularLocation>
</comment>
<dbReference type="PROSITE" id="PS00012">
    <property type="entry name" value="PHOSPHOPANTETHEINE"/>
    <property type="match status" value="1"/>
</dbReference>
<keyword evidence="6 8" id="KW-0443">Lipid metabolism</keyword>
<keyword evidence="8" id="KW-0963">Cytoplasm</keyword>
<keyword evidence="2 8" id="KW-0596">Phosphopantetheine</keyword>
<dbReference type="NCBIfam" id="NF002148">
    <property type="entry name" value="PRK00982.1-2"/>
    <property type="match status" value="1"/>
</dbReference>
<dbReference type="GO" id="GO:0005829">
    <property type="term" value="C:cytosol"/>
    <property type="evidence" value="ECO:0007669"/>
    <property type="project" value="TreeGrafter"/>
</dbReference>
<dbReference type="KEGG" id="cyn:Cyan7425_4504"/>
<dbReference type="Gene3D" id="1.10.1200.10">
    <property type="entry name" value="ACP-like"/>
    <property type="match status" value="1"/>
</dbReference>
<evidence type="ECO:0000256" key="8">
    <source>
        <dbReference type="HAMAP-Rule" id="MF_01217"/>
    </source>
</evidence>
<dbReference type="HAMAP" id="MF_01217">
    <property type="entry name" value="Acyl_carrier"/>
    <property type="match status" value="1"/>
</dbReference>
<dbReference type="GO" id="GO:0000035">
    <property type="term" value="F:acyl binding"/>
    <property type="evidence" value="ECO:0007669"/>
    <property type="project" value="TreeGrafter"/>
</dbReference>
<accession>B8HK64</accession>
<dbReference type="InterPro" id="IPR036736">
    <property type="entry name" value="ACP-like_sf"/>
</dbReference>
<name>B8HK64_CYAP4</name>
<dbReference type="NCBIfam" id="TIGR00517">
    <property type="entry name" value="acyl_carrier"/>
    <property type="match status" value="1"/>
</dbReference>
<dbReference type="NCBIfam" id="NF002149">
    <property type="entry name" value="PRK00982.1-3"/>
    <property type="match status" value="1"/>
</dbReference>
<keyword evidence="4 8" id="KW-0597">Phosphoprotein</keyword>
<evidence type="ECO:0000259" key="11">
    <source>
        <dbReference type="PROSITE" id="PS50075"/>
    </source>
</evidence>
<dbReference type="InterPro" id="IPR006162">
    <property type="entry name" value="Ppantetheine_attach_site"/>
</dbReference>
<evidence type="ECO:0000256" key="4">
    <source>
        <dbReference type="ARBA" id="ARBA00022553"/>
    </source>
</evidence>